<dbReference type="OrthoDB" id="5243930at2"/>
<dbReference type="Proteomes" id="UP000315017">
    <property type="component" value="Chromosome"/>
</dbReference>
<name>A0A517YN87_9BACT</name>
<organism evidence="1 2">
    <name type="scientific">Anatilimnocola aggregata</name>
    <dbReference type="NCBI Taxonomy" id="2528021"/>
    <lineage>
        <taxon>Bacteria</taxon>
        <taxon>Pseudomonadati</taxon>
        <taxon>Planctomycetota</taxon>
        <taxon>Planctomycetia</taxon>
        <taxon>Pirellulales</taxon>
        <taxon>Pirellulaceae</taxon>
        <taxon>Anatilimnocola</taxon>
    </lineage>
</organism>
<dbReference type="RefSeq" id="WP_145099255.1">
    <property type="nucleotide sequence ID" value="NZ_CP036274.1"/>
</dbReference>
<gene>
    <name evidence="1" type="ORF">ETAA8_68560</name>
</gene>
<evidence type="ECO:0000313" key="1">
    <source>
        <dbReference type="EMBL" id="QDU31696.1"/>
    </source>
</evidence>
<dbReference type="Pfam" id="PF08734">
    <property type="entry name" value="GYD"/>
    <property type="match status" value="1"/>
</dbReference>
<accession>A0A517YN87</accession>
<dbReference type="AlphaFoldDB" id="A0A517YN87"/>
<dbReference type="InterPro" id="IPR014845">
    <property type="entry name" value="GYD/TTHA1554"/>
</dbReference>
<dbReference type="EMBL" id="CP036274">
    <property type="protein sequence ID" value="QDU31696.1"/>
    <property type="molecule type" value="Genomic_DNA"/>
</dbReference>
<reference evidence="1 2" key="1">
    <citation type="submission" date="2019-02" db="EMBL/GenBank/DDBJ databases">
        <title>Deep-cultivation of Planctomycetes and their phenomic and genomic characterization uncovers novel biology.</title>
        <authorList>
            <person name="Wiegand S."/>
            <person name="Jogler M."/>
            <person name="Boedeker C."/>
            <person name="Pinto D."/>
            <person name="Vollmers J."/>
            <person name="Rivas-Marin E."/>
            <person name="Kohn T."/>
            <person name="Peeters S.H."/>
            <person name="Heuer A."/>
            <person name="Rast P."/>
            <person name="Oberbeckmann S."/>
            <person name="Bunk B."/>
            <person name="Jeske O."/>
            <person name="Meyerdierks A."/>
            <person name="Storesund J.E."/>
            <person name="Kallscheuer N."/>
            <person name="Luecker S."/>
            <person name="Lage O.M."/>
            <person name="Pohl T."/>
            <person name="Merkel B.J."/>
            <person name="Hornburger P."/>
            <person name="Mueller R.-W."/>
            <person name="Bruemmer F."/>
            <person name="Labrenz M."/>
            <person name="Spormann A.M."/>
            <person name="Op den Camp H."/>
            <person name="Overmann J."/>
            <person name="Amann R."/>
            <person name="Jetten M.S.M."/>
            <person name="Mascher T."/>
            <person name="Medema M.H."/>
            <person name="Devos D.P."/>
            <person name="Kaster A.-K."/>
            <person name="Ovreas L."/>
            <person name="Rohde M."/>
            <person name="Galperin M.Y."/>
            <person name="Jogler C."/>
        </authorList>
    </citation>
    <scope>NUCLEOTIDE SEQUENCE [LARGE SCALE GENOMIC DNA]</scope>
    <source>
        <strain evidence="1 2">ETA_A8</strain>
    </source>
</reference>
<proteinExistence type="predicted"/>
<keyword evidence="2" id="KW-1185">Reference proteome</keyword>
<sequence length="99" mass="10702">MATFITNIKFSQQGIKDVDHTTKRAAIFKAEAKKMGVKVKDIYWTLGDHDGLLILEAADDETATAAILHLGAMGNVHTTTCRAFTAAEMDKIVSKVHGG</sequence>
<evidence type="ECO:0000313" key="2">
    <source>
        <dbReference type="Proteomes" id="UP000315017"/>
    </source>
</evidence>
<dbReference type="KEGG" id="aagg:ETAA8_68560"/>
<protein>
    <submittedName>
        <fullName evidence="1">GYD domain protein</fullName>
    </submittedName>
</protein>